<evidence type="ECO:0000313" key="2">
    <source>
        <dbReference type="EMBL" id="MBD8487142.1"/>
    </source>
</evidence>
<keyword evidence="1" id="KW-1133">Transmembrane helix</keyword>
<keyword evidence="3" id="KW-1185">Reference proteome</keyword>
<dbReference type="RefSeq" id="WP_192006930.1">
    <property type="nucleotide sequence ID" value="NZ_JACYTQ010000001.1"/>
</dbReference>
<dbReference type="EMBL" id="JACYTQ010000001">
    <property type="protein sequence ID" value="MBD8487142.1"/>
    <property type="molecule type" value="Genomic_DNA"/>
</dbReference>
<gene>
    <name evidence="2" type="ORF">IFO69_00140</name>
</gene>
<reference evidence="2 3" key="1">
    <citation type="submission" date="2020-09" db="EMBL/GenBank/DDBJ databases">
        <title>Echinicola sp. CAU 1574 isolated from sand of Sido Beach.</title>
        <authorList>
            <person name="Kim W."/>
        </authorList>
    </citation>
    <scope>NUCLEOTIDE SEQUENCE [LARGE SCALE GENOMIC DNA]</scope>
    <source>
        <strain evidence="2 3">CAU 1574</strain>
    </source>
</reference>
<keyword evidence="1" id="KW-0472">Membrane</keyword>
<proteinExistence type="predicted"/>
<sequence length="63" mass="7510">MQKEILSSIENVEIYPIISLIIFVLFFVGMGWWVFRVDTKYIDHMKSLPVDGDHQKKDDHEEK</sequence>
<accession>A0ABR9AFU5</accession>
<evidence type="ECO:0000313" key="3">
    <source>
        <dbReference type="Proteomes" id="UP000647133"/>
    </source>
</evidence>
<name>A0ABR9AFU5_9BACT</name>
<comment type="caution">
    <text evidence="2">The sequence shown here is derived from an EMBL/GenBank/DDBJ whole genome shotgun (WGS) entry which is preliminary data.</text>
</comment>
<dbReference type="Proteomes" id="UP000647133">
    <property type="component" value="Unassembled WGS sequence"/>
</dbReference>
<feature type="transmembrane region" description="Helical" evidence="1">
    <location>
        <begin position="14"/>
        <end position="35"/>
    </location>
</feature>
<evidence type="ECO:0000256" key="1">
    <source>
        <dbReference type="SAM" id="Phobius"/>
    </source>
</evidence>
<protein>
    <submittedName>
        <fullName evidence="2">Cbb3-type cytochrome c oxidase subunit 3</fullName>
    </submittedName>
</protein>
<keyword evidence="1" id="KW-0812">Transmembrane</keyword>
<organism evidence="2 3">
    <name type="scientific">Echinicola arenosa</name>
    <dbReference type="NCBI Taxonomy" id="2774144"/>
    <lineage>
        <taxon>Bacteria</taxon>
        <taxon>Pseudomonadati</taxon>
        <taxon>Bacteroidota</taxon>
        <taxon>Cytophagia</taxon>
        <taxon>Cytophagales</taxon>
        <taxon>Cyclobacteriaceae</taxon>
        <taxon>Echinicola</taxon>
    </lineage>
</organism>